<proteinExistence type="predicted"/>
<name>A0ABV2NN19_9HYPH</name>
<gene>
    <name evidence="1" type="ORF">ABIC20_005217</name>
</gene>
<keyword evidence="2" id="KW-1185">Reference proteome</keyword>
<accession>A0ABV2NN19</accession>
<reference evidence="1 2" key="1">
    <citation type="submission" date="2024-06" db="EMBL/GenBank/DDBJ databases">
        <title>Genomics of switchgrass bacterial isolates.</title>
        <authorList>
            <person name="Shade A."/>
        </authorList>
    </citation>
    <scope>NUCLEOTIDE SEQUENCE [LARGE SCALE GENOMIC DNA]</scope>
    <source>
        <strain evidence="1 2">PvP084</strain>
    </source>
</reference>
<evidence type="ECO:0008006" key="3">
    <source>
        <dbReference type="Google" id="ProtNLM"/>
    </source>
</evidence>
<comment type="caution">
    <text evidence="1">The sequence shown here is derived from an EMBL/GenBank/DDBJ whole genome shotgun (WGS) entry which is preliminary data.</text>
</comment>
<sequence>MQSKWMTLAEVAADRHLTLAEAQKLVDESNCPKAFKTSGTVYLI</sequence>
<protein>
    <recommendedName>
        <fullName evidence="3">DNA-binding protein</fullName>
    </recommendedName>
</protein>
<dbReference type="Proteomes" id="UP001549119">
    <property type="component" value="Unassembled WGS sequence"/>
</dbReference>
<dbReference type="RefSeq" id="WP_281068110.1">
    <property type="nucleotide sequence ID" value="NZ_JBEPNV010000001.1"/>
</dbReference>
<evidence type="ECO:0000313" key="2">
    <source>
        <dbReference type="Proteomes" id="UP001549119"/>
    </source>
</evidence>
<dbReference type="EMBL" id="JBEPNW010000002">
    <property type="protein sequence ID" value="MET3867908.1"/>
    <property type="molecule type" value="Genomic_DNA"/>
</dbReference>
<organism evidence="1 2">
    <name type="scientific">Methylobacterium radiotolerans</name>
    <dbReference type="NCBI Taxonomy" id="31998"/>
    <lineage>
        <taxon>Bacteria</taxon>
        <taxon>Pseudomonadati</taxon>
        <taxon>Pseudomonadota</taxon>
        <taxon>Alphaproteobacteria</taxon>
        <taxon>Hyphomicrobiales</taxon>
        <taxon>Methylobacteriaceae</taxon>
        <taxon>Methylobacterium</taxon>
    </lineage>
</organism>
<evidence type="ECO:0000313" key="1">
    <source>
        <dbReference type="EMBL" id="MET3867908.1"/>
    </source>
</evidence>